<dbReference type="InterPro" id="IPR013324">
    <property type="entry name" value="RNA_pol_sigma_r3/r4-like"/>
</dbReference>
<reference evidence="4 5" key="1">
    <citation type="submission" date="2021-05" db="EMBL/GenBank/DDBJ databases">
        <title>Novel Bacillus species.</title>
        <authorList>
            <person name="Liu G."/>
        </authorList>
    </citation>
    <scope>NUCLEOTIDE SEQUENCE [LARGE SCALE GENOMIC DNA]</scope>
    <source>
        <strain evidence="4 5">FJAT-49732</strain>
    </source>
</reference>
<name>A0A942TPI8_9BACI</name>
<dbReference type="Pfam" id="PF04542">
    <property type="entry name" value="Sigma70_r2"/>
    <property type="match status" value="1"/>
</dbReference>
<dbReference type="SUPFAM" id="SSF54427">
    <property type="entry name" value="NTF2-like"/>
    <property type="match status" value="1"/>
</dbReference>
<dbReference type="Gene3D" id="1.10.10.10">
    <property type="entry name" value="Winged helix-like DNA-binding domain superfamily/Winged helix DNA-binding domain"/>
    <property type="match status" value="1"/>
</dbReference>
<dbReference type="GO" id="GO:0003677">
    <property type="term" value="F:DNA binding"/>
    <property type="evidence" value="ECO:0007669"/>
    <property type="project" value="InterPro"/>
</dbReference>
<dbReference type="InterPro" id="IPR052704">
    <property type="entry name" value="ECF_Sigma-70_Domain"/>
</dbReference>
<dbReference type="EMBL" id="JAGYPJ010000001">
    <property type="protein sequence ID" value="MBS4202166.1"/>
    <property type="molecule type" value="Genomic_DNA"/>
</dbReference>
<dbReference type="NCBIfam" id="NF007214">
    <property type="entry name" value="PRK09636.1"/>
    <property type="match status" value="1"/>
</dbReference>
<dbReference type="SUPFAM" id="SSF88659">
    <property type="entry name" value="Sigma3 and sigma4 domains of RNA polymerase sigma factors"/>
    <property type="match status" value="1"/>
</dbReference>
<dbReference type="InterPro" id="IPR013325">
    <property type="entry name" value="RNA_pol_sigma_r2"/>
</dbReference>
<dbReference type="InterPro" id="IPR014284">
    <property type="entry name" value="RNA_pol_sigma-70_dom"/>
</dbReference>
<dbReference type="AlphaFoldDB" id="A0A942TPI8"/>
<dbReference type="NCBIfam" id="TIGR02937">
    <property type="entry name" value="sigma70-ECF"/>
    <property type="match status" value="1"/>
</dbReference>
<dbReference type="InterPro" id="IPR014303">
    <property type="entry name" value="RNA_pol_sigma-70_ECF"/>
</dbReference>
<dbReference type="InterPro" id="IPR013249">
    <property type="entry name" value="RNA_pol_sigma70_r4_t2"/>
</dbReference>
<sequence>METEQLYETYKPLLFSIAYRMTGSVADAEDLVQEAFLTYNSVSSEKVIENKKAYLCKIVMNSSIDKLRSAASKREVYVGEWLPEPLVDEDNDPSHTYLMKESISTAYLLLLQQLSEDERAVFLLREVFQYSYEEIATIIEKSSTNCRQIFHRAKKSMVNRPAAPTLDFQSMRSSVEQFAMALQNGNINQMLALLKTDAVYISDGGGKVKAALNPIYTPERIVFLFISIMKKMPENSRMEFKVVNGYPGVVISINDYVAYVVSIEFLDDKISRIYMVANPEKLSHLQGKERQ</sequence>
<evidence type="ECO:0000256" key="1">
    <source>
        <dbReference type="ARBA" id="ARBA00011344"/>
    </source>
</evidence>
<evidence type="ECO:0000259" key="2">
    <source>
        <dbReference type="Pfam" id="PF04542"/>
    </source>
</evidence>
<proteinExistence type="predicted"/>
<evidence type="ECO:0000313" key="5">
    <source>
        <dbReference type="Proteomes" id="UP000682713"/>
    </source>
</evidence>
<gene>
    <name evidence="4" type="ORF">KHA93_21385</name>
</gene>
<comment type="caution">
    <text evidence="4">The sequence shown here is derived from an EMBL/GenBank/DDBJ whole genome shotgun (WGS) entry which is preliminary data.</text>
</comment>
<dbReference type="Pfam" id="PF08281">
    <property type="entry name" value="Sigma70_r4_2"/>
    <property type="match status" value="1"/>
</dbReference>
<dbReference type="InterPro" id="IPR036388">
    <property type="entry name" value="WH-like_DNA-bd_sf"/>
</dbReference>
<dbReference type="Gene3D" id="1.10.1740.10">
    <property type="match status" value="1"/>
</dbReference>
<accession>A0A942TPI8</accession>
<dbReference type="PANTHER" id="PTHR30173">
    <property type="entry name" value="SIGMA 19 FACTOR"/>
    <property type="match status" value="1"/>
</dbReference>
<dbReference type="SUPFAM" id="SSF88946">
    <property type="entry name" value="Sigma2 domain of RNA polymerase sigma factors"/>
    <property type="match status" value="1"/>
</dbReference>
<dbReference type="CDD" id="cd06171">
    <property type="entry name" value="Sigma70_r4"/>
    <property type="match status" value="1"/>
</dbReference>
<comment type="subunit">
    <text evidence="1">Interacts transiently with the RNA polymerase catalytic core formed by RpoA, RpoB, RpoC and RpoZ (2 alpha, 1 beta, 1 beta' and 1 omega subunit) to form the RNA polymerase holoenzyme that can initiate transcription.</text>
</comment>
<keyword evidence="5" id="KW-1185">Reference proteome</keyword>
<evidence type="ECO:0000313" key="4">
    <source>
        <dbReference type="EMBL" id="MBS4202166.1"/>
    </source>
</evidence>
<dbReference type="PANTHER" id="PTHR30173:SF36">
    <property type="entry name" value="ECF RNA POLYMERASE SIGMA FACTOR SIGJ"/>
    <property type="match status" value="1"/>
</dbReference>
<dbReference type="InterPro" id="IPR007627">
    <property type="entry name" value="RNA_pol_sigma70_r2"/>
</dbReference>
<feature type="domain" description="RNA polymerase sigma factor 70 region 4 type 2" evidence="3">
    <location>
        <begin position="106"/>
        <end position="157"/>
    </location>
</feature>
<dbReference type="Proteomes" id="UP000682713">
    <property type="component" value="Unassembled WGS sequence"/>
</dbReference>
<dbReference type="InterPro" id="IPR032710">
    <property type="entry name" value="NTF2-like_dom_sf"/>
</dbReference>
<evidence type="ECO:0000259" key="3">
    <source>
        <dbReference type="Pfam" id="PF08281"/>
    </source>
</evidence>
<dbReference type="GO" id="GO:0006352">
    <property type="term" value="P:DNA-templated transcription initiation"/>
    <property type="evidence" value="ECO:0007669"/>
    <property type="project" value="InterPro"/>
</dbReference>
<protein>
    <submittedName>
        <fullName evidence="4">RNA polymerase sigma-70 factor</fullName>
    </submittedName>
</protein>
<dbReference type="RefSeq" id="WP_213112567.1">
    <property type="nucleotide sequence ID" value="NZ_JAGYPJ010000001.1"/>
</dbReference>
<organism evidence="4 5">
    <name type="scientific">Lederbergia citrisecunda</name>
    <dbReference type="NCBI Taxonomy" id="2833583"/>
    <lineage>
        <taxon>Bacteria</taxon>
        <taxon>Bacillati</taxon>
        <taxon>Bacillota</taxon>
        <taxon>Bacilli</taxon>
        <taxon>Bacillales</taxon>
        <taxon>Bacillaceae</taxon>
        <taxon>Lederbergia</taxon>
    </lineage>
</organism>
<dbReference type="GO" id="GO:0016987">
    <property type="term" value="F:sigma factor activity"/>
    <property type="evidence" value="ECO:0007669"/>
    <property type="project" value="InterPro"/>
</dbReference>
<dbReference type="NCBIfam" id="TIGR02957">
    <property type="entry name" value="SigX4"/>
    <property type="match status" value="1"/>
</dbReference>
<feature type="domain" description="RNA polymerase sigma-70 region 2" evidence="2">
    <location>
        <begin position="6"/>
        <end position="71"/>
    </location>
</feature>